<keyword evidence="6" id="KW-1185">Reference proteome</keyword>
<dbReference type="GO" id="GO:0048500">
    <property type="term" value="C:signal recognition particle"/>
    <property type="evidence" value="ECO:0007669"/>
    <property type="project" value="InterPro"/>
</dbReference>
<keyword evidence="2" id="KW-0539">Nucleus</keyword>
<evidence type="ECO:0000256" key="3">
    <source>
        <dbReference type="SAM" id="MobiDB-lite"/>
    </source>
</evidence>
<dbReference type="PROSITE" id="PS51320">
    <property type="entry name" value="TIFY"/>
    <property type="match status" value="1"/>
</dbReference>
<dbReference type="EMBL" id="JBBNAF010000009">
    <property type="protein sequence ID" value="KAK9115142.1"/>
    <property type="molecule type" value="Genomic_DNA"/>
</dbReference>
<comment type="domain">
    <text evidence="2">The jas domain is required for interaction with COI1.</text>
</comment>
<evidence type="ECO:0000256" key="2">
    <source>
        <dbReference type="RuleBase" id="RU369065"/>
    </source>
</evidence>
<gene>
    <name evidence="5" type="ORF">Syun_021939</name>
</gene>
<feature type="compositionally biased region" description="Low complexity" evidence="3">
    <location>
        <begin position="474"/>
        <end position="486"/>
    </location>
</feature>
<evidence type="ECO:0000259" key="4">
    <source>
        <dbReference type="PROSITE" id="PS51320"/>
    </source>
</evidence>
<comment type="similarity">
    <text evidence="1 2">Belongs to the TIFY/JAZ family.</text>
</comment>
<sequence>MERDFMGLNPSKDSVTVVEDDVKDSSKDSVFTRGSVMQWPFSNKVSALPQLMPFKVVQDERSKRTDSFASPGFMSLTSADALDANQKAFNAVVQKNFNLDKQAGCHYPITTYPGHQVDAHLVQRTHDVRPFSVPNHAISVPMGNPFFKNMGTNYAVTSMKQLSLGGVPIPTSNAAVSGSGFVAGNSDQRNIAKPAGASAQLTIFYGGSVSVYEDVSPEKAQAIMFLAGNGASTNPSVATPRAPVPGPTPKQVAADGIHGNPSHSTSPCSGLSSPTSVTSHATPQSGNGSRGTDEVIPVRSIAALTISTSLPEPPKAVTSIKPTSNLMPAAVPQARKASLARFLEKRKERVMSTTPYNMPKKSPEGTIAQLSNTVSFSGSSDWAGRALNFVHSTVTGMDGDVSSIKKWVCTILSRVSRKTIAEGRRIGASKAVRVLLKREDGTLLNPVIGSRKQLMLQVAELLRRHPGRTKKQETSSSTSQAGPSKSGGKGGKKWK</sequence>
<dbReference type="GO" id="GO:0009611">
    <property type="term" value="P:response to wounding"/>
    <property type="evidence" value="ECO:0007669"/>
    <property type="project" value="UniProtKB-UniRule"/>
</dbReference>
<accession>A0AAP0IIH4</accession>
<dbReference type="PANTHER" id="PTHR33077:SF90">
    <property type="entry name" value="PROTEIN TIFY 7"/>
    <property type="match status" value="1"/>
</dbReference>
<dbReference type="Pfam" id="PF09425">
    <property type="entry name" value="Jas_motif"/>
    <property type="match status" value="1"/>
</dbReference>
<feature type="domain" description="Tify" evidence="4">
    <location>
        <begin position="194"/>
        <end position="229"/>
    </location>
</feature>
<feature type="region of interest" description="Disordered" evidence="3">
    <location>
        <begin position="231"/>
        <end position="294"/>
    </location>
</feature>
<name>A0AAP0IIH4_9MAGN</name>
<dbReference type="InterPro" id="IPR036521">
    <property type="entry name" value="SRP19-like_sf"/>
</dbReference>
<dbReference type="GO" id="GO:0008312">
    <property type="term" value="F:7S RNA binding"/>
    <property type="evidence" value="ECO:0007669"/>
    <property type="project" value="InterPro"/>
</dbReference>
<comment type="function">
    <text evidence="2">Repressor of jasmonate responses.</text>
</comment>
<evidence type="ECO:0000313" key="5">
    <source>
        <dbReference type="EMBL" id="KAK9115142.1"/>
    </source>
</evidence>
<evidence type="ECO:0000313" key="6">
    <source>
        <dbReference type="Proteomes" id="UP001420932"/>
    </source>
</evidence>
<dbReference type="PANTHER" id="PTHR33077">
    <property type="entry name" value="PROTEIN TIFY 4A-RELATED-RELATED"/>
    <property type="match status" value="1"/>
</dbReference>
<dbReference type="InterPro" id="IPR010399">
    <property type="entry name" value="Tify_dom"/>
</dbReference>
<organism evidence="5 6">
    <name type="scientific">Stephania yunnanensis</name>
    <dbReference type="NCBI Taxonomy" id="152371"/>
    <lineage>
        <taxon>Eukaryota</taxon>
        <taxon>Viridiplantae</taxon>
        <taxon>Streptophyta</taxon>
        <taxon>Embryophyta</taxon>
        <taxon>Tracheophyta</taxon>
        <taxon>Spermatophyta</taxon>
        <taxon>Magnoliopsida</taxon>
        <taxon>Ranunculales</taxon>
        <taxon>Menispermaceae</taxon>
        <taxon>Menispermoideae</taxon>
        <taxon>Cissampelideae</taxon>
        <taxon>Stephania</taxon>
    </lineage>
</organism>
<keyword evidence="2" id="KW-1184">Jasmonic acid signaling pathway</keyword>
<dbReference type="Proteomes" id="UP001420932">
    <property type="component" value="Unassembled WGS sequence"/>
</dbReference>
<dbReference type="SMART" id="SM00979">
    <property type="entry name" value="TIFY"/>
    <property type="match status" value="1"/>
</dbReference>
<dbReference type="Pfam" id="PF06200">
    <property type="entry name" value="tify"/>
    <property type="match status" value="1"/>
</dbReference>
<dbReference type="GO" id="GO:0006614">
    <property type="term" value="P:SRP-dependent cotranslational protein targeting to membrane"/>
    <property type="evidence" value="ECO:0007669"/>
    <property type="project" value="InterPro"/>
</dbReference>
<reference evidence="5 6" key="1">
    <citation type="submission" date="2024-01" db="EMBL/GenBank/DDBJ databases">
        <title>Genome assemblies of Stephania.</title>
        <authorList>
            <person name="Yang L."/>
        </authorList>
    </citation>
    <scope>NUCLEOTIDE SEQUENCE [LARGE SCALE GENOMIC DNA]</scope>
    <source>
        <strain evidence="5">YNDBR</strain>
        <tissue evidence="5">Leaf</tissue>
    </source>
</reference>
<evidence type="ECO:0000256" key="1">
    <source>
        <dbReference type="ARBA" id="ARBA00008614"/>
    </source>
</evidence>
<dbReference type="SUPFAM" id="SSF69695">
    <property type="entry name" value="SRP19"/>
    <property type="match status" value="1"/>
</dbReference>
<dbReference type="GO" id="GO:0005634">
    <property type="term" value="C:nucleus"/>
    <property type="evidence" value="ECO:0007669"/>
    <property type="project" value="UniProtKB-SubCell"/>
</dbReference>
<proteinExistence type="inferred from homology"/>
<dbReference type="GO" id="GO:0031347">
    <property type="term" value="P:regulation of defense response"/>
    <property type="evidence" value="ECO:0007669"/>
    <property type="project" value="UniProtKB-UniRule"/>
</dbReference>
<dbReference type="GO" id="GO:2000022">
    <property type="term" value="P:regulation of jasmonic acid mediated signaling pathway"/>
    <property type="evidence" value="ECO:0007669"/>
    <property type="project" value="UniProtKB-UniRule"/>
</dbReference>
<comment type="caution">
    <text evidence="5">The sequence shown here is derived from an EMBL/GenBank/DDBJ whole genome shotgun (WGS) entry which is preliminary data.</text>
</comment>
<dbReference type="InterPro" id="IPR040390">
    <property type="entry name" value="TIFY/JAZ"/>
</dbReference>
<feature type="compositionally biased region" description="Polar residues" evidence="3">
    <location>
        <begin position="261"/>
        <end position="287"/>
    </location>
</feature>
<dbReference type="AlphaFoldDB" id="A0AAP0IIH4"/>
<protein>
    <recommendedName>
        <fullName evidence="2">Protein TIFY</fullName>
    </recommendedName>
    <alternativeName>
        <fullName evidence="2">Jasmonate ZIM domain-containing protein</fullName>
    </alternativeName>
</protein>
<dbReference type="InterPro" id="IPR018467">
    <property type="entry name" value="CCT_CS"/>
</dbReference>
<feature type="region of interest" description="Disordered" evidence="3">
    <location>
        <begin position="464"/>
        <end position="495"/>
    </location>
</feature>
<dbReference type="Gene3D" id="3.30.56.30">
    <property type="entry name" value="Signal recognition particle, SRP19-like subunit"/>
    <property type="match status" value="1"/>
</dbReference>
<comment type="subcellular location">
    <subcellularLocation>
        <location evidence="2">Nucleus</location>
    </subcellularLocation>
</comment>